<evidence type="ECO:0000256" key="3">
    <source>
        <dbReference type="ARBA" id="ARBA00022692"/>
    </source>
</evidence>
<feature type="transmembrane region" description="Helical" evidence="7">
    <location>
        <begin position="396"/>
        <end position="415"/>
    </location>
</feature>
<feature type="transmembrane region" description="Helical" evidence="7">
    <location>
        <begin position="313"/>
        <end position="336"/>
    </location>
</feature>
<dbReference type="Proteomes" id="UP001597299">
    <property type="component" value="Unassembled WGS sequence"/>
</dbReference>
<feature type="compositionally biased region" description="Low complexity" evidence="6">
    <location>
        <begin position="900"/>
        <end position="916"/>
    </location>
</feature>
<evidence type="ECO:0000256" key="7">
    <source>
        <dbReference type="SAM" id="Phobius"/>
    </source>
</evidence>
<keyword evidence="11" id="KW-1185">Reference proteome</keyword>
<comment type="caution">
    <text evidence="10">The sequence shown here is derived from an EMBL/GenBank/DDBJ whole genome shotgun (WGS) entry which is preliminary data.</text>
</comment>
<feature type="compositionally biased region" description="Low complexity" evidence="6">
    <location>
        <begin position="1146"/>
        <end position="1167"/>
    </location>
</feature>
<dbReference type="Pfam" id="PF03772">
    <property type="entry name" value="Competence"/>
    <property type="match status" value="1"/>
</dbReference>
<proteinExistence type="predicted"/>
<dbReference type="InterPro" id="IPR052159">
    <property type="entry name" value="Competence_DNA_uptake"/>
</dbReference>
<feature type="transmembrane region" description="Helical" evidence="7">
    <location>
        <begin position="458"/>
        <end position="478"/>
    </location>
</feature>
<evidence type="ECO:0000256" key="2">
    <source>
        <dbReference type="ARBA" id="ARBA00022475"/>
    </source>
</evidence>
<feature type="transmembrane region" description="Helical" evidence="7">
    <location>
        <begin position="575"/>
        <end position="593"/>
    </location>
</feature>
<feature type="transmembrane region" description="Helical" evidence="7">
    <location>
        <begin position="70"/>
        <end position="88"/>
    </location>
</feature>
<feature type="compositionally biased region" description="Low complexity" evidence="6">
    <location>
        <begin position="1042"/>
        <end position="1080"/>
    </location>
</feature>
<feature type="region of interest" description="Disordered" evidence="6">
    <location>
        <begin position="784"/>
        <end position="844"/>
    </location>
</feature>
<evidence type="ECO:0000256" key="5">
    <source>
        <dbReference type="ARBA" id="ARBA00023136"/>
    </source>
</evidence>
<dbReference type="InterPro" id="IPR025405">
    <property type="entry name" value="DUF4131"/>
</dbReference>
<feature type="transmembrane region" description="Helical" evidence="7">
    <location>
        <begin position="116"/>
        <end position="135"/>
    </location>
</feature>
<feature type="compositionally biased region" description="Low complexity" evidence="6">
    <location>
        <begin position="937"/>
        <end position="957"/>
    </location>
</feature>
<feature type="transmembrane region" description="Helical" evidence="7">
    <location>
        <begin position="348"/>
        <end position="366"/>
    </location>
</feature>
<feature type="domain" description="DUF4131" evidence="9">
    <location>
        <begin position="95"/>
        <end position="245"/>
    </location>
</feature>
<dbReference type="EMBL" id="JBHUHD010000001">
    <property type="protein sequence ID" value="MFD2142768.1"/>
    <property type="molecule type" value="Genomic_DNA"/>
</dbReference>
<keyword evidence="3 7" id="KW-0812">Transmembrane</keyword>
<evidence type="ECO:0000256" key="6">
    <source>
        <dbReference type="SAM" id="MobiDB-lite"/>
    </source>
</evidence>
<evidence type="ECO:0000313" key="10">
    <source>
        <dbReference type="EMBL" id="MFD2142768.1"/>
    </source>
</evidence>
<feature type="region of interest" description="Disordered" evidence="6">
    <location>
        <begin position="637"/>
        <end position="772"/>
    </location>
</feature>
<gene>
    <name evidence="10" type="ORF">ACFSNC_20360</name>
</gene>
<dbReference type="Pfam" id="PF13567">
    <property type="entry name" value="DUF4131"/>
    <property type="match status" value="1"/>
</dbReference>
<dbReference type="InterPro" id="IPR004477">
    <property type="entry name" value="ComEC_N"/>
</dbReference>
<evidence type="ECO:0000259" key="9">
    <source>
        <dbReference type="Pfam" id="PF13567"/>
    </source>
</evidence>
<name>A0ABW4Z2V5_9HYPH</name>
<accession>A0ABW4Z2V5</accession>
<evidence type="ECO:0000313" key="11">
    <source>
        <dbReference type="Proteomes" id="UP001597299"/>
    </source>
</evidence>
<evidence type="ECO:0000259" key="8">
    <source>
        <dbReference type="Pfam" id="PF03772"/>
    </source>
</evidence>
<feature type="transmembrane region" description="Helical" evidence="7">
    <location>
        <begin position="552"/>
        <end position="570"/>
    </location>
</feature>
<feature type="compositionally biased region" description="Low complexity" evidence="6">
    <location>
        <begin position="978"/>
        <end position="1013"/>
    </location>
</feature>
<feature type="region of interest" description="Disordered" evidence="6">
    <location>
        <begin position="869"/>
        <end position="1173"/>
    </location>
</feature>
<sequence length="1267" mass="126581">MAGGPEAGARTRADGRGAARALAAPADGLVPAVPVVAPAPLAGGGPWRLPARLAAALGALLAEEVEDRRGTLFLPVGFAIGVALYLGAGGEPSPYAGPLAFAVLLALALAARARPFAFYALALAATLAAGFTVASLQVQRIAHPVLAAPLSGVTVNGFVEQAELRPRGSRIVVRVTSLERAPQLVPERVRIALAAAKPPPVGAHVSLRADLAAPPGPAYPGGFDFGRAAWFEGIGATGYAVGKWRETPAPGPPDRSLAFAAWLEASRQAMAARIRAVLPGEAGGVAVALVTGIRGQVPEPLEEAMRISGLAHVLSISGLHMALVATTVFFFARALLALWPGLALTRPIKAWAAVPALAAATYYLLLSGAEVATQRSYVMTVLVLAGVMLGRPALTLHTLALAALLVLALTPWAILDPGAQMSFAATLALVVAYERGGRHLIAAGAGRLPWYASMPARWLVALALTSLAAGLATAPYAAYHFQRLAPLSLFANLAATPLVSFVIMPMGLLGTLAMPFGWEGPPFRLMGWGIDAMNGVARWVAAMPGADGGVRAMPLASLALITFAFLAACLLRTRLALVALVLAGAAGWPILAARTPDVLVDAQARTVAVRGPDGQLSLMGDRTKGLAERFAAEQWLSAEGRRGQGREPAALSRGASVPASPAATAGKAPSPGSPLPGSPLPFAQEASPAGPVRSTKDGASGAGSLPAMRGAAESGAVPHAGEGGNAGPSLLLPTFVMPAGIELPPQQEQGGPDVSRPAAPDALAPARAAPPEVATIPTEAVAVPAASGASRGDAGPPLARPADPGTSIDAGLQAKRIPSSGAAGEPWGNAGPTPDSPAGSSGPARIPLAQLAAEVAMSVPLVAEAVPASSRDSSDLPPPTSAATPFVSALTPPSQPPDPAAATSAPPASAVLPTSARGSRDPAPSASVATLFASERSLTPAAATSAPPASAVLPASVRGSSDPAPSASVATPFASERPLAPEAATSAPLASAVLPASARDSSDPAPSASVATPFASERPLAAEAATSAPPESVVLPSFSRGSSDPAPSASAATPFASERPLAAEAATSAPSASAVLPTSARGSRDPAPSASVATPFASERPPAPEAATSAPPAPAVLSASARGSRDPAPSASVATPFVSERPPAPDAATSAPPASAVLPTSVRGSSDPSPPAPVAARCDALGCVLPARDGRLVAYPLDPAALTDDCRRAALVVTRFAAPQDCAAEVVRLDRAGEGAGLALRLQPDGTWHRVDARPPAGSRPWLPPGR</sequence>
<feature type="domain" description="ComEC/Rec2-related protein" evidence="8">
    <location>
        <begin position="289"/>
        <end position="574"/>
    </location>
</feature>
<comment type="subcellular location">
    <subcellularLocation>
        <location evidence="1">Cell membrane</location>
        <topology evidence="1">Multi-pass membrane protein</topology>
    </subcellularLocation>
</comment>
<keyword evidence="4 7" id="KW-1133">Transmembrane helix</keyword>
<dbReference type="NCBIfam" id="TIGR00360">
    <property type="entry name" value="ComEC_N-term"/>
    <property type="match status" value="1"/>
</dbReference>
<feature type="transmembrane region" description="Helical" evidence="7">
    <location>
        <begin position="141"/>
        <end position="159"/>
    </location>
</feature>
<dbReference type="PANTHER" id="PTHR30619">
    <property type="entry name" value="DNA INTERNALIZATION/COMPETENCE PROTEIN COMEC/REC2"/>
    <property type="match status" value="1"/>
</dbReference>
<feature type="compositionally biased region" description="Low complexity" evidence="6">
    <location>
        <begin position="757"/>
        <end position="772"/>
    </location>
</feature>
<feature type="compositionally biased region" description="Low complexity" evidence="6">
    <location>
        <begin position="1021"/>
        <end position="1032"/>
    </location>
</feature>
<feature type="transmembrane region" description="Helical" evidence="7">
    <location>
        <begin position="490"/>
        <end position="518"/>
    </location>
</feature>
<dbReference type="PANTHER" id="PTHR30619:SF1">
    <property type="entry name" value="RECOMBINATION PROTEIN 2"/>
    <property type="match status" value="1"/>
</dbReference>
<organism evidence="10 11">
    <name type="scientific">Ancylobacter oerskovii</name>
    <dbReference type="NCBI Taxonomy" id="459519"/>
    <lineage>
        <taxon>Bacteria</taxon>
        <taxon>Pseudomonadati</taxon>
        <taxon>Pseudomonadota</taxon>
        <taxon>Alphaproteobacteria</taxon>
        <taxon>Hyphomicrobiales</taxon>
        <taxon>Xanthobacteraceae</taxon>
        <taxon>Ancylobacter</taxon>
    </lineage>
</organism>
<reference evidence="11" key="1">
    <citation type="journal article" date="2019" name="Int. J. Syst. Evol. Microbiol.">
        <title>The Global Catalogue of Microorganisms (GCM) 10K type strain sequencing project: providing services to taxonomists for standard genome sequencing and annotation.</title>
        <authorList>
            <consortium name="The Broad Institute Genomics Platform"/>
            <consortium name="The Broad Institute Genome Sequencing Center for Infectious Disease"/>
            <person name="Wu L."/>
            <person name="Ma J."/>
        </authorList>
    </citation>
    <scope>NUCLEOTIDE SEQUENCE [LARGE SCALE GENOMIC DNA]</scope>
    <source>
        <strain evidence="11">CCM 7435</strain>
    </source>
</reference>
<evidence type="ECO:0000256" key="1">
    <source>
        <dbReference type="ARBA" id="ARBA00004651"/>
    </source>
</evidence>
<dbReference type="RefSeq" id="WP_378296832.1">
    <property type="nucleotide sequence ID" value="NZ_JBHUHD010000001.1"/>
</dbReference>
<feature type="transmembrane region" description="Helical" evidence="7">
    <location>
        <begin position="94"/>
        <end position="111"/>
    </location>
</feature>
<protein>
    <submittedName>
        <fullName evidence="10">ComEC/Rec2 family competence protein</fullName>
    </submittedName>
</protein>
<keyword evidence="5 7" id="KW-0472">Membrane</keyword>
<evidence type="ECO:0000256" key="4">
    <source>
        <dbReference type="ARBA" id="ARBA00022989"/>
    </source>
</evidence>
<feature type="compositionally biased region" description="Low complexity" evidence="6">
    <location>
        <begin position="1095"/>
        <end position="1121"/>
    </location>
</feature>
<keyword evidence="2" id="KW-1003">Cell membrane</keyword>